<feature type="transmembrane region" description="Helical" evidence="1">
    <location>
        <begin position="38"/>
        <end position="58"/>
    </location>
</feature>
<feature type="transmembrane region" description="Helical" evidence="1">
    <location>
        <begin position="9"/>
        <end position="32"/>
    </location>
</feature>
<evidence type="ECO:0000313" key="2">
    <source>
        <dbReference type="EMBL" id="MFC7746405.1"/>
    </source>
</evidence>
<dbReference type="Pfam" id="PF06695">
    <property type="entry name" value="Sm_multidrug_ex"/>
    <property type="match status" value="1"/>
</dbReference>
<dbReference type="Proteomes" id="UP001596620">
    <property type="component" value="Unassembled WGS sequence"/>
</dbReference>
<evidence type="ECO:0000256" key="1">
    <source>
        <dbReference type="SAM" id="Phobius"/>
    </source>
</evidence>
<keyword evidence="1" id="KW-0812">Transmembrane</keyword>
<proteinExistence type="predicted"/>
<dbReference type="EMBL" id="JBHTGR010000005">
    <property type="protein sequence ID" value="MFC7746405.1"/>
    <property type="molecule type" value="Genomic_DNA"/>
</dbReference>
<feature type="transmembrane region" description="Helical" evidence="1">
    <location>
        <begin position="95"/>
        <end position="118"/>
    </location>
</feature>
<organism evidence="2 3">
    <name type="scientific">Lentibacillus kimchii</name>
    <dbReference type="NCBI Taxonomy" id="1542911"/>
    <lineage>
        <taxon>Bacteria</taxon>
        <taxon>Bacillati</taxon>
        <taxon>Bacillota</taxon>
        <taxon>Bacilli</taxon>
        <taxon>Bacillales</taxon>
        <taxon>Bacillaceae</taxon>
        <taxon>Lentibacillus</taxon>
    </lineage>
</organism>
<dbReference type="InterPro" id="IPR009577">
    <property type="entry name" value="Sm_multidrug_ex"/>
</dbReference>
<name>A0ABW2UUU9_9BACI</name>
<feature type="transmembrane region" description="Helical" evidence="1">
    <location>
        <begin position="124"/>
        <end position="148"/>
    </location>
</feature>
<keyword evidence="1" id="KW-0472">Membrane</keyword>
<gene>
    <name evidence="2" type="ORF">ACFQU8_04005</name>
</gene>
<protein>
    <submittedName>
        <fullName evidence="2">Small multi-drug export protein</fullName>
    </submittedName>
</protein>
<comment type="caution">
    <text evidence="2">The sequence shown here is derived from an EMBL/GenBank/DDBJ whole genome shotgun (WGS) entry which is preliminary data.</text>
</comment>
<reference evidence="3" key="1">
    <citation type="journal article" date="2019" name="Int. J. Syst. Evol. Microbiol.">
        <title>The Global Catalogue of Microorganisms (GCM) 10K type strain sequencing project: providing services to taxonomists for standard genome sequencing and annotation.</title>
        <authorList>
            <consortium name="The Broad Institute Genomics Platform"/>
            <consortium name="The Broad Institute Genome Sequencing Center for Infectious Disease"/>
            <person name="Wu L."/>
            <person name="Ma J."/>
        </authorList>
    </citation>
    <scope>NUCLEOTIDE SEQUENCE [LARGE SCALE GENOMIC DNA]</scope>
    <source>
        <strain evidence="3">JCM 30234</strain>
    </source>
</reference>
<evidence type="ECO:0000313" key="3">
    <source>
        <dbReference type="Proteomes" id="UP001596620"/>
    </source>
</evidence>
<dbReference type="RefSeq" id="WP_382357888.1">
    <property type="nucleotide sequence ID" value="NZ_JBHTGR010000005.1"/>
</dbReference>
<keyword evidence="3" id="KW-1185">Reference proteome</keyword>
<keyword evidence="1" id="KW-1133">Transmembrane helix</keyword>
<sequence length="152" mass="16890">MRLLLYKYLLIFLGAAVPWLEVIVVVPIGIVWGMMPFLVMLVAFAGNMLSVLVVIFGFDKLKRWYVRRREAKGKQSSKGSLRAVRFFQKYGVPGLALLGPFLIGTHISAFIGMALGASKRAMSLWMGAGILLWIIIIGVATALGFDFFTKDF</sequence>
<accession>A0ABW2UUU9</accession>